<keyword evidence="3" id="KW-1185">Reference proteome</keyword>
<name>A0ABW4YM08_9BACL</name>
<protein>
    <submittedName>
        <fullName evidence="2">BtrH N-terminal domain-containing protein</fullName>
    </submittedName>
</protein>
<dbReference type="Pfam" id="PF14399">
    <property type="entry name" value="BtrH_N"/>
    <property type="match status" value="1"/>
</dbReference>
<feature type="domain" description="Butirosin biosynthesis protein H N-terminal" evidence="1">
    <location>
        <begin position="57"/>
        <end position="128"/>
    </location>
</feature>
<dbReference type="RefSeq" id="WP_377773028.1">
    <property type="nucleotide sequence ID" value="NZ_JBHUHO010000031.1"/>
</dbReference>
<accession>A0ABW4YM08</accession>
<organism evidence="2 3">
    <name type="scientific">Paenibacillus yanchengensis</name>
    <dbReference type="NCBI Taxonomy" id="2035833"/>
    <lineage>
        <taxon>Bacteria</taxon>
        <taxon>Bacillati</taxon>
        <taxon>Bacillota</taxon>
        <taxon>Bacilli</taxon>
        <taxon>Bacillales</taxon>
        <taxon>Paenibacillaceae</taxon>
        <taxon>Paenibacillus</taxon>
    </lineage>
</organism>
<dbReference type="InterPro" id="IPR026935">
    <property type="entry name" value="BtrH_N"/>
</dbReference>
<proteinExistence type="predicted"/>
<evidence type="ECO:0000259" key="1">
    <source>
        <dbReference type="Pfam" id="PF14399"/>
    </source>
</evidence>
<reference evidence="3" key="1">
    <citation type="journal article" date="2019" name="Int. J. Syst. Evol. Microbiol.">
        <title>The Global Catalogue of Microorganisms (GCM) 10K type strain sequencing project: providing services to taxonomists for standard genome sequencing and annotation.</title>
        <authorList>
            <consortium name="The Broad Institute Genomics Platform"/>
            <consortium name="The Broad Institute Genome Sequencing Center for Infectious Disease"/>
            <person name="Wu L."/>
            <person name="Ma J."/>
        </authorList>
    </citation>
    <scope>NUCLEOTIDE SEQUENCE [LARGE SCALE GENOMIC DNA]</scope>
    <source>
        <strain evidence="3">GH52</strain>
    </source>
</reference>
<evidence type="ECO:0000313" key="3">
    <source>
        <dbReference type="Proteomes" id="UP001597362"/>
    </source>
</evidence>
<comment type="caution">
    <text evidence="2">The sequence shown here is derived from an EMBL/GenBank/DDBJ whole genome shotgun (WGS) entry which is preliminary data.</text>
</comment>
<gene>
    <name evidence="2" type="ORF">ACFSJH_12975</name>
</gene>
<dbReference type="Proteomes" id="UP001597362">
    <property type="component" value="Unassembled WGS sequence"/>
</dbReference>
<evidence type="ECO:0000313" key="2">
    <source>
        <dbReference type="EMBL" id="MFD2116637.1"/>
    </source>
</evidence>
<sequence>MCSKQHIVNYLNHLGYPIELLFYNTLENTRDIYDIIIKQKKNRFRYPTNCLQREDFSLIGVNHNCISFESFKKVENVICELVQSGKFVLLWGDEFFLPYRESYLKMHTPHSFLLCEYNSKTESYLVHDLPDFYKYINSHTIRQACDHVDVNLKYLIYFDNGETNKPNINLIMEHYQLFIQKYQDDYYLFDNISDILNNKCDQNFSDNDEIFDLLDNAFSILNGSRLLFSKFLNSIQYEQDIVKKVLDSSALAGLIKNILQKNRLTGTMSVKSIQEKCTLLKEIEMEVIYNLKKKITAVASSK</sequence>
<dbReference type="EMBL" id="JBHUHO010000031">
    <property type="protein sequence ID" value="MFD2116637.1"/>
    <property type="molecule type" value="Genomic_DNA"/>
</dbReference>